<feature type="transmembrane region" description="Helical" evidence="9">
    <location>
        <begin position="135"/>
        <end position="160"/>
    </location>
</feature>
<dbReference type="SUPFAM" id="SSF161098">
    <property type="entry name" value="MetI-like"/>
    <property type="match status" value="1"/>
</dbReference>
<dbReference type="PANTHER" id="PTHR30425:SF1">
    <property type="entry name" value="PHOSPHATE TRANSPORT SYSTEM PERMEASE PROTEIN PSTC"/>
    <property type="match status" value="1"/>
</dbReference>
<name>A0A3D8ISY4_9HELI</name>
<evidence type="ECO:0000259" key="11">
    <source>
        <dbReference type="PROSITE" id="PS50928"/>
    </source>
</evidence>
<feature type="transmembrane region" description="Helical" evidence="9">
    <location>
        <begin position="181"/>
        <end position="206"/>
    </location>
</feature>
<protein>
    <recommendedName>
        <fullName evidence="10">Phosphate transport system permease protein</fullName>
    </recommendedName>
</protein>
<comment type="similarity">
    <text evidence="2 10">Belongs to the binding-protein-dependent transport system permease family. CysTW subfamily.</text>
</comment>
<dbReference type="GO" id="GO:0005315">
    <property type="term" value="F:phosphate transmembrane transporter activity"/>
    <property type="evidence" value="ECO:0007669"/>
    <property type="project" value="InterPro"/>
</dbReference>
<keyword evidence="4 10" id="KW-1003">Cell membrane</keyword>
<dbReference type="PANTHER" id="PTHR30425">
    <property type="entry name" value="PHOSPHATE TRANSPORT SYSTEM PERMEASE PROTEIN PST"/>
    <property type="match status" value="1"/>
</dbReference>
<dbReference type="CDD" id="cd06261">
    <property type="entry name" value="TM_PBP2"/>
    <property type="match status" value="1"/>
</dbReference>
<dbReference type="InterPro" id="IPR035906">
    <property type="entry name" value="MetI-like_sf"/>
</dbReference>
<keyword evidence="6 9" id="KW-0812">Transmembrane</keyword>
<accession>A0A3D8ISY4</accession>
<evidence type="ECO:0000256" key="2">
    <source>
        <dbReference type="ARBA" id="ARBA00007069"/>
    </source>
</evidence>
<comment type="caution">
    <text evidence="12">The sequence shown here is derived from an EMBL/GenBank/DDBJ whole genome shotgun (WGS) entry which is preliminary data.</text>
</comment>
<keyword evidence="7 9" id="KW-1133">Transmembrane helix</keyword>
<feature type="transmembrane region" description="Helical" evidence="9">
    <location>
        <begin position="12"/>
        <end position="36"/>
    </location>
</feature>
<dbReference type="Proteomes" id="UP000256514">
    <property type="component" value="Unassembled WGS sequence"/>
</dbReference>
<dbReference type="Pfam" id="PF00528">
    <property type="entry name" value="BPD_transp_1"/>
    <property type="match status" value="1"/>
</dbReference>
<feature type="transmembrane region" description="Helical" evidence="9">
    <location>
        <begin position="253"/>
        <end position="276"/>
    </location>
</feature>
<dbReference type="EMBL" id="NXLT01000002">
    <property type="protein sequence ID" value="RDU68056.1"/>
    <property type="molecule type" value="Genomic_DNA"/>
</dbReference>
<keyword evidence="8 9" id="KW-0472">Membrane</keyword>
<reference evidence="12 13" key="1">
    <citation type="submission" date="2018-04" db="EMBL/GenBank/DDBJ databases">
        <title>Novel Campyloabacter and Helicobacter Species and Strains.</title>
        <authorList>
            <person name="Mannion A.J."/>
            <person name="Shen Z."/>
            <person name="Fox J.G."/>
        </authorList>
    </citation>
    <scope>NUCLEOTIDE SEQUENCE [LARGE SCALE GENOMIC DNA]</scope>
    <source>
        <strain evidence="12 13">MIT 12-6600</strain>
    </source>
</reference>
<keyword evidence="3 9" id="KW-0813">Transport</keyword>
<dbReference type="AlphaFoldDB" id="A0A3D8ISY4"/>
<keyword evidence="13" id="KW-1185">Reference proteome</keyword>
<evidence type="ECO:0000256" key="1">
    <source>
        <dbReference type="ARBA" id="ARBA00004651"/>
    </source>
</evidence>
<evidence type="ECO:0000256" key="7">
    <source>
        <dbReference type="ARBA" id="ARBA00022989"/>
    </source>
</evidence>
<dbReference type="Gene3D" id="1.10.3720.10">
    <property type="entry name" value="MetI-like"/>
    <property type="match status" value="1"/>
</dbReference>
<dbReference type="InterPro" id="IPR011864">
    <property type="entry name" value="Phosphate_PstC"/>
</dbReference>
<evidence type="ECO:0000313" key="13">
    <source>
        <dbReference type="Proteomes" id="UP000256514"/>
    </source>
</evidence>
<feature type="transmembrane region" description="Helical" evidence="9">
    <location>
        <begin position="98"/>
        <end position="123"/>
    </location>
</feature>
<dbReference type="InterPro" id="IPR000515">
    <property type="entry name" value="MetI-like"/>
</dbReference>
<evidence type="ECO:0000256" key="8">
    <source>
        <dbReference type="ARBA" id="ARBA00023136"/>
    </source>
</evidence>
<feature type="domain" description="ABC transmembrane type-1" evidence="11">
    <location>
        <begin position="62"/>
        <end position="272"/>
    </location>
</feature>
<evidence type="ECO:0000256" key="5">
    <source>
        <dbReference type="ARBA" id="ARBA00022592"/>
    </source>
</evidence>
<evidence type="ECO:0000256" key="9">
    <source>
        <dbReference type="RuleBase" id="RU363032"/>
    </source>
</evidence>
<dbReference type="OrthoDB" id="9785113at2"/>
<keyword evidence="5 10" id="KW-0592">Phosphate transport</keyword>
<gene>
    <name evidence="12" type="primary">pstC</name>
    <name evidence="12" type="ORF">CQA54_03875</name>
</gene>
<organism evidence="12 13">
    <name type="scientific">Helicobacter equorum</name>
    <dbReference type="NCBI Taxonomy" id="361872"/>
    <lineage>
        <taxon>Bacteria</taxon>
        <taxon>Pseudomonadati</taxon>
        <taxon>Campylobacterota</taxon>
        <taxon>Epsilonproteobacteria</taxon>
        <taxon>Campylobacterales</taxon>
        <taxon>Helicobacteraceae</taxon>
        <taxon>Helicobacter</taxon>
    </lineage>
</organism>
<evidence type="ECO:0000256" key="6">
    <source>
        <dbReference type="ARBA" id="ARBA00022692"/>
    </source>
</evidence>
<evidence type="ECO:0000313" key="12">
    <source>
        <dbReference type="EMBL" id="RDU68056.1"/>
    </source>
</evidence>
<comment type="subcellular location">
    <subcellularLocation>
        <location evidence="1 9">Cell membrane</location>
        <topology evidence="1 9">Multi-pass membrane protein</topology>
    </subcellularLocation>
</comment>
<comment type="function">
    <text evidence="10">Part of the binding-protein-dependent transport system for phosphate; probably responsible for the translocation of the substrate across the membrane.</text>
</comment>
<sequence length="278" mass="29256">MIEKSFNFLVKLCAFSIVLLMFALLLVLIFGSSTAFERFGIGFLFDSSWDISKEHFGAAAAIYATLLSSAIAMIFALPVSLGIAIFLTHILTNRFKSFFSICIELLAAIPSIIYGMWGFLYFVPIVGAIFGGSGVGLLASGGVLAIMILPLIACIAKDAINAVPRAMVESAYALGSTRAQVLCSVVLIHAKGGILAGVILALARALGETMAVVFLMGGILKVQPSLVEPASSIALTIALQFGEAIGNATHQSALFALALILFGISTICSFGVRYAFNK</sequence>
<dbReference type="GO" id="GO:0005886">
    <property type="term" value="C:plasma membrane"/>
    <property type="evidence" value="ECO:0007669"/>
    <property type="project" value="UniProtKB-SubCell"/>
</dbReference>
<dbReference type="InterPro" id="IPR051124">
    <property type="entry name" value="Phosphate_Transport_Permease"/>
</dbReference>
<dbReference type="PROSITE" id="PS50928">
    <property type="entry name" value="ABC_TM1"/>
    <property type="match status" value="1"/>
</dbReference>
<evidence type="ECO:0000256" key="3">
    <source>
        <dbReference type="ARBA" id="ARBA00022448"/>
    </source>
</evidence>
<dbReference type="GO" id="GO:0006817">
    <property type="term" value="P:phosphate ion transport"/>
    <property type="evidence" value="ECO:0007669"/>
    <property type="project" value="UniProtKB-KW"/>
</dbReference>
<feature type="transmembrane region" description="Helical" evidence="9">
    <location>
        <begin position="56"/>
        <end position="86"/>
    </location>
</feature>
<evidence type="ECO:0000256" key="10">
    <source>
        <dbReference type="RuleBase" id="RU363054"/>
    </source>
</evidence>
<evidence type="ECO:0000256" key="4">
    <source>
        <dbReference type="ARBA" id="ARBA00022475"/>
    </source>
</evidence>
<proteinExistence type="inferred from homology"/>
<dbReference type="NCBIfam" id="TIGR02138">
    <property type="entry name" value="phosphate_pstC"/>
    <property type="match status" value="1"/>
</dbReference>